<dbReference type="EMBL" id="UYJE01005816">
    <property type="protein sequence ID" value="VDI40633.1"/>
    <property type="molecule type" value="Genomic_DNA"/>
</dbReference>
<dbReference type="AlphaFoldDB" id="A0A8B6EXI6"/>
<reference evidence="1" key="1">
    <citation type="submission" date="2018-11" db="EMBL/GenBank/DDBJ databases">
        <authorList>
            <person name="Alioto T."/>
            <person name="Alioto T."/>
        </authorList>
    </citation>
    <scope>NUCLEOTIDE SEQUENCE</scope>
</reference>
<dbReference type="SUPFAM" id="SSF56219">
    <property type="entry name" value="DNase I-like"/>
    <property type="match status" value="1"/>
</dbReference>
<evidence type="ECO:0000313" key="1">
    <source>
        <dbReference type="EMBL" id="VDI40633.1"/>
    </source>
</evidence>
<gene>
    <name evidence="1" type="ORF">MGAL_10B014613</name>
</gene>
<organism evidence="1 2">
    <name type="scientific">Mytilus galloprovincialis</name>
    <name type="common">Mediterranean mussel</name>
    <dbReference type="NCBI Taxonomy" id="29158"/>
    <lineage>
        <taxon>Eukaryota</taxon>
        <taxon>Metazoa</taxon>
        <taxon>Spiralia</taxon>
        <taxon>Lophotrochozoa</taxon>
        <taxon>Mollusca</taxon>
        <taxon>Bivalvia</taxon>
        <taxon>Autobranchia</taxon>
        <taxon>Pteriomorphia</taxon>
        <taxon>Mytilida</taxon>
        <taxon>Mytiloidea</taxon>
        <taxon>Mytilidae</taxon>
        <taxon>Mytilinae</taxon>
        <taxon>Mytilus</taxon>
    </lineage>
</organism>
<dbReference type="Proteomes" id="UP000596742">
    <property type="component" value="Unassembled WGS sequence"/>
</dbReference>
<protein>
    <recommendedName>
        <fullName evidence="3">Endonuclease/exonuclease/phosphatase domain-containing protein</fullName>
    </recommendedName>
</protein>
<dbReference type="Gene3D" id="3.60.10.10">
    <property type="entry name" value="Endonuclease/exonuclease/phosphatase"/>
    <property type="match status" value="1"/>
</dbReference>
<comment type="caution">
    <text evidence="1">The sequence shown here is derived from an EMBL/GenBank/DDBJ whole genome shotgun (WGS) entry which is preliminary data.</text>
</comment>
<dbReference type="OrthoDB" id="6242194at2759"/>
<sequence length="179" mass="21002">MANYMINILSISESRWTGNGAVTTTSNNIIIYLGREDNQHRDGQRKLIEWKPFNERIITARFNGNYTKSTIIQCYAPTNDAEEDRKDTFYQQLQKAIDETPTHDFLLVIGDLNAKVGKDIKDSYTHACRTVIGTRKKNDKKWLKMEIWTLIDKRRNLKEKKPECKIREIYKTQQRVLSS</sequence>
<evidence type="ECO:0000313" key="2">
    <source>
        <dbReference type="Proteomes" id="UP000596742"/>
    </source>
</evidence>
<accession>A0A8B6EXI6</accession>
<proteinExistence type="predicted"/>
<keyword evidence="2" id="KW-1185">Reference proteome</keyword>
<name>A0A8B6EXI6_MYTGA</name>
<dbReference type="InterPro" id="IPR036691">
    <property type="entry name" value="Endo/exonu/phosph_ase_sf"/>
</dbReference>
<evidence type="ECO:0008006" key="3">
    <source>
        <dbReference type="Google" id="ProtNLM"/>
    </source>
</evidence>